<name>A0A448II34_MYCAU</name>
<evidence type="ECO:0000313" key="2">
    <source>
        <dbReference type="Proteomes" id="UP000279306"/>
    </source>
</evidence>
<dbReference type="KEGG" id="mauu:NCTC10437_01033"/>
<dbReference type="Proteomes" id="UP000279306">
    <property type="component" value="Chromosome"/>
</dbReference>
<proteinExistence type="predicted"/>
<dbReference type="EMBL" id="LR134356">
    <property type="protein sequence ID" value="VEG51917.1"/>
    <property type="molecule type" value="Genomic_DNA"/>
</dbReference>
<dbReference type="Pfam" id="PF08875">
    <property type="entry name" value="DUF1833"/>
    <property type="match status" value="1"/>
</dbReference>
<dbReference type="AlphaFoldDB" id="A0A448II34"/>
<accession>A0A448II34</accession>
<keyword evidence="2" id="KW-1185">Reference proteome</keyword>
<reference evidence="1 2" key="1">
    <citation type="submission" date="2018-12" db="EMBL/GenBank/DDBJ databases">
        <authorList>
            <consortium name="Pathogen Informatics"/>
        </authorList>
    </citation>
    <scope>NUCLEOTIDE SEQUENCE [LARGE SCALE GENOMIC DNA]</scope>
    <source>
        <strain evidence="1 2">NCTC10437</strain>
    </source>
</reference>
<dbReference type="RefSeq" id="WP_048635003.1">
    <property type="nucleotide sequence ID" value="NZ_CVQQ01000025.1"/>
</dbReference>
<evidence type="ECO:0000313" key="1">
    <source>
        <dbReference type="EMBL" id="VEG51917.1"/>
    </source>
</evidence>
<organism evidence="1 2">
    <name type="scientific">Mycolicibacterium aurum</name>
    <name type="common">Mycobacterium aurum</name>
    <dbReference type="NCBI Taxonomy" id="1791"/>
    <lineage>
        <taxon>Bacteria</taxon>
        <taxon>Bacillati</taxon>
        <taxon>Actinomycetota</taxon>
        <taxon>Actinomycetes</taxon>
        <taxon>Mycobacteriales</taxon>
        <taxon>Mycobacteriaceae</taxon>
        <taxon>Mycolicibacterium</taxon>
    </lineage>
</organism>
<dbReference type="Pfam" id="PF23716">
    <property type="entry name" value="DUF7158"/>
    <property type="match status" value="1"/>
</dbReference>
<dbReference type="InterPro" id="IPR055582">
    <property type="entry name" value="DUF7158"/>
</dbReference>
<protein>
    <submittedName>
        <fullName evidence="1">FabD2 protein</fullName>
    </submittedName>
</protein>
<dbReference type="STRING" id="1791.GCA_001049355_05166"/>
<dbReference type="InterPro" id="IPR014974">
    <property type="entry name" value="DUF1833"/>
</dbReference>
<gene>
    <name evidence="1" type="ORF">NCTC10437_01033</name>
</gene>
<sequence length="201" mass="21689">MSGWAATVGSEIITVADVDAREREVRAGVRSHALPRPGTSEARQLRRWLTQVLVAERVVATTPLGADVAPVPTEDDVLPDTVARMEVGSVAAATLSAYRGRAVYAMVTAGVAVTDDEVTAYHVRNPHRFGTARPVGGGWSGAPSAAPFETVRTAIATHLLAAARRREYRRWLDARCARIAVLAEGYEHPGDPRQPDNTHRH</sequence>
<dbReference type="OrthoDB" id="3527984at2"/>